<reference evidence="2 3" key="1">
    <citation type="submission" date="2023-12" db="EMBL/GenBank/DDBJ databases">
        <title>Description of new species of Mycobacterium terrae complex isolated from sewage at the Sao Paulo Zoological Park Foundation in Brazil.</title>
        <authorList>
            <person name="Romagnoli C.L."/>
            <person name="Conceicao E.C."/>
            <person name="Machado E."/>
            <person name="Barreto L.B.P.F."/>
            <person name="Sharma A."/>
            <person name="Silva N.M."/>
            <person name="Marques L.E."/>
            <person name="Juliana M.A."/>
            <person name="Lourenco M.C.S."/>
            <person name="Digiampietri L.A."/>
            <person name="Suffys P.N."/>
            <person name="Viana-Niero C."/>
        </authorList>
    </citation>
    <scope>NUCLEOTIDE SEQUENCE [LARGE SCALE GENOMIC DNA]</scope>
    <source>
        <strain evidence="2 3">MYC123</strain>
    </source>
</reference>
<gene>
    <name evidence="2" type="ORF">KV112_09015</name>
</gene>
<keyword evidence="3" id="KW-1185">Reference proteome</keyword>
<dbReference type="RefSeq" id="WP_224863842.1">
    <property type="nucleotide sequence ID" value="NZ_JAYJJS010000005.1"/>
</dbReference>
<dbReference type="EMBL" id="JAYJJT010000008">
    <property type="protein sequence ID" value="MEB3049871.1"/>
    <property type="molecule type" value="Genomic_DNA"/>
</dbReference>
<keyword evidence="1" id="KW-0812">Transmembrane</keyword>
<organism evidence="2 3">
    <name type="scientific">[Mycobacterium] zoologicum</name>
    <dbReference type="NCBI Taxonomy" id="2872311"/>
    <lineage>
        <taxon>Bacteria</taxon>
        <taxon>Bacillati</taxon>
        <taxon>Actinomycetota</taxon>
        <taxon>Actinomycetes</taxon>
        <taxon>Mycobacteriales</taxon>
        <taxon>Mycobacteriaceae</taxon>
        <taxon>Mycolicibacter</taxon>
    </lineage>
</organism>
<accession>A0ABU5YJ49</accession>
<protein>
    <submittedName>
        <fullName evidence="2">Uncharacterized protein</fullName>
    </submittedName>
</protein>
<evidence type="ECO:0000313" key="2">
    <source>
        <dbReference type="EMBL" id="MEB3049871.1"/>
    </source>
</evidence>
<keyword evidence="1" id="KW-0472">Membrane</keyword>
<comment type="caution">
    <text evidence="2">The sequence shown here is derived from an EMBL/GenBank/DDBJ whole genome shotgun (WGS) entry which is preliminary data.</text>
</comment>
<name>A0ABU5YJ49_9MYCO</name>
<feature type="transmembrane region" description="Helical" evidence="1">
    <location>
        <begin position="20"/>
        <end position="43"/>
    </location>
</feature>
<dbReference type="Proteomes" id="UP001299046">
    <property type="component" value="Unassembled WGS sequence"/>
</dbReference>
<proteinExistence type="predicted"/>
<evidence type="ECO:0000313" key="3">
    <source>
        <dbReference type="Proteomes" id="UP001299046"/>
    </source>
</evidence>
<sequence length="57" mass="6117">MNTVVLPLGRSAHEQFLNGYYIAFLIDHALLVGLPIALILLGADATTPAGRRPSTTR</sequence>
<keyword evidence="1" id="KW-1133">Transmembrane helix</keyword>
<evidence type="ECO:0000256" key="1">
    <source>
        <dbReference type="SAM" id="Phobius"/>
    </source>
</evidence>